<dbReference type="PANTHER" id="PTHR43808">
    <property type="entry name" value="ACETYLORNITHINE DEACETYLASE"/>
    <property type="match status" value="1"/>
</dbReference>
<dbReference type="Gene3D" id="3.30.70.360">
    <property type="match status" value="1"/>
</dbReference>
<sequence length="384" mass="42803">MINRKRLIKLTQDLIRINSENPPGAERPIALFIKGYLKKLGLEVRIYEFKNRRSNIVAWLKGKGRQSLLITPHLDTIPAGKTWKQNPFGAEITKDRIYGLGATDCKSNLACAMEAIRSIVEERVVLSYNLIFAATADEESGSGLGLIPLLDKGILKPDTALVLDADDFEIIITQKGLMHLKVKIKGKKAHGAYPDQGINAIDIALEVIREIKNYRFSYRKNKFLKPPTVNLGTIKGGDKVNVVADWCEFELDFRFLPGMKAGIILNKLKDSLKKHAKNFSRLSGIPLKAGKIEIEGIQEPYYISEKHSLVNYLKKAMRALDIIPRVKGSEGATVITFFKKRGIPAIASGFGVAGCAHIAGEYVKINNLYKGTLVLEKFLKIYQP</sequence>
<name>A0A2G9YL50_9BACT</name>
<dbReference type="InterPro" id="IPR001261">
    <property type="entry name" value="ArgE/DapE_CS"/>
</dbReference>
<evidence type="ECO:0000256" key="6">
    <source>
        <dbReference type="ARBA" id="ARBA00016853"/>
    </source>
</evidence>
<evidence type="ECO:0000313" key="13">
    <source>
        <dbReference type="EMBL" id="PIP19241.1"/>
    </source>
</evidence>
<proteinExistence type="inferred from homology"/>
<dbReference type="PANTHER" id="PTHR43808:SF32">
    <property type="entry name" value="ARGE_DAPE-RELATED DEACYLASE"/>
    <property type="match status" value="1"/>
</dbReference>
<evidence type="ECO:0000256" key="3">
    <source>
        <dbReference type="ARBA" id="ARBA00005130"/>
    </source>
</evidence>
<dbReference type="Gene3D" id="3.40.630.10">
    <property type="entry name" value="Zn peptidases"/>
    <property type="match status" value="2"/>
</dbReference>
<dbReference type="Pfam" id="PF01546">
    <property type="entry name" value="Peptidase_M20"/>
    <property type="match status" value="1"/>
</dbReference>
<dbReference type="InterPro" id="IPR036264">
    <property type="entry name" value="Bact_exopeptidase_dim_dom"/>
</dbReference>
<comment type="pathway">
    <text evidence="3">Amino-acid biosynthesis; L-lysine biosynthesis via DAP pathway; LL-2,6-diaminopimelate from (S)-tetrahydrodipicolinate (succinylase route): step 3/3.</text>
</comment>
<keyword evidence="9" id="KW-0862">Zinc</keyword>
<accession>A0A2G9YL50</accession>
<dbReference type="GO" id="GO:0009089">
    <property type="term" value="P:lysine biosynthetic process via diaminopimelate"/>
    <property type="evidence" value="ECO:0007669"/>
    <property type="project" value="UniProtKB-UniPathway"/>
</dbReference>
<dbReference type="SUPFAM" id="SSF55031">
    <property type="entry name" value="Bacterial exopeptidase dimerisation domain"/>
    <property type="match status" value="1"/>
</dbReference>
<comment type="similarity">
    <text evidence="4">Belongs to the peptidase M20A family.</text>
</comment>
<evidence type="ECO:0000313" key="14">
    <source>
        <dbReference type="Proteomes" id="UP000231292"/>
    </source>
</evidence>
<evidence type="ECO:0000256" key="5">
    <source>
        <dbReference type="ARBA" id="ARBA00011921"/>
    </source>
</evidence>
<dbReference type="GO" id="GO:0046872">
    <property type="term" value="F:metal ion binding"/>
    <property type="evidence" value="ECO:0007669"/>
    <property type="project" value="UniProtKB-KW"/>
</dbReference>
<evidence type="ECO:0000256" key="8">
    <source>
        <dbReference type="ARBA" id="ARBA00022801"/>
    </source>
</evidence>
<dbReference type="PROSITE" id="PS00759">
    <property type="entry name" value="ARGE_DAPE_CPG2_2"/>
    <property type="match status" value="1"/>
</dbReference>
<dbReference type="InterPro" id="IPR050072">
    <property type="entry name" value="Peptidase_M20A"/>
</dbReference>
<keyword evidence="10" id="KW-0170">Cobalt</keyword>
<comment type="cofactor">
    <cofactor evidence="2">
        <name>Zn(2+)</name>
        <dbReference type="ChEBI" id="CHEBI:29105"/>
    </cofactor>
</comment>
<dbReference type="CDD" id="cd08659">
    <property type="entry name" value="M20_ArgE_DapE-like"/>
    <property type="match status" value="1"/>
</dbReference>
<comment type="catalytic activity">
    <reaction evidence="11">
        <text>N-succinyl-(2S,6S)-2,6-diaminopimelate + H2O = (2S,6S)-2,6-diaminopimelate + succinate</text>
        <dbReference type="Rhea" id="RHEA:22608"/>
        <dbReference type="ChEBI" id="CHEBI:15377"/>
        <dbReference type="ChEBI" id="CHEBI:30031"/>
        <dbReference type="ChEBI" id="CHEBI:57609"/>
        <dbReference type="ChEBI" id="CHEBI:58087"/>
        <dbReference type="EC" id="3.5.1.18"/>
    </reaction>
</comment>
<organism evidence="13 14">
    <name type="scientific">Candidatus Sherwoodlollariibacterium unditelluris</name>
    <dbReference type="NCBI Taxonomy" id="1974757"/>
    <lineage>
        <taxon>Bacteria</taxon>
        <taxon>Pseudomonadati</taxon>
        <taxon>Candidatus Omnitrophota</taxon>
        <taxon>Candidatus Sherwoodlollariibacterium</taxon>
    </lineage>
</organism>
<dbReference type="GO" id="GO:0009014">
    <property type="term" value="F:succinyl-diaminopimelate desuccinylase activity"/>
    <property type="evidence" value="ECO:0007669"/>
    <property type="project" value="UniProtKB-EC"/>
</dbReference>
<gene>
    <name evidence="13" type="ORF">COX41_03945</name>
</gene>
<dbReference type="InterPro" id="IPR010182">
    <property type="entry name" value="ArgE/DapE"/>
</dbReference>
<comment type="cofactor">
    <cofactor evidence="1">
        <name>Co(2+)</name>
        <dbReference type="ChEBI" id="CHEBI:48828"/>
    </cofactor>
</comment>
<keyword evidence="8" id="KW-0378">Hydrolase</keyword>
<dbReference type="EC" id="3.5.1.18" evidence="5"/>
<dbReference type="Pfam" id="PF07687">
    <property type="entry name" value="M20_dimer"/>
    <property type="match status" value="1"/>
</dbReference>
<evidence type="ECO:0000259" key="12">
    <source>
        <dbReference type="Pfam" id="PF07687"/>
    </source>
</evidence>
<dbReference type="AlphaFoldDB" id="A0A2G9YL50"/>
<dbReference type="InterPro" id="IPR011650">
    <property type="entry name" value="Peptidase_M20_dimer"/>
</dbReference>
<protein>
    <recommendedName>
        <fullName evidence="6">Probable succinyl-diaminopimelate desuccinylase</fullName>
        <ecNumber evidence="5">3.5.1.18</ecNumber>
    </recommendedName>
</protein>
<evidence type="ECO:0000256" key="4">
    <source>
        <dbReference type="ARBA" id="ARBA00006247"/>
    </source>
</evidence>
<dbReference type="EMBL" id="PCRK01000096">
    <property type="protein sequence ID" value="PIP19241.1"/>
    <property type="molecule type" value="Genomic_DNA"/>
</dbReference>
<evidence type="ECO:0000256" key="2">
    <source>
        <dbReference type="ARBA" id="ARBA00001947"/>
    </source>
</evidence>
<dbReference type="UniPathway" id="UPA00034">
    <property type="reaction ID" value="UER00021"/>
</dbReference>
<evidence type="ECO:0000256" key="9">
    <source>
        <dbReference type="ARBA" id="ARBA00022833"/>
    </source>
</evidence>
<dbReference type="InterPro" id="IPR002933">
    <property type="entry name" value="Peptidase_M20"/>
</dbReference>
<evidence type="ECO:0000256" key="10">
    <source>
        <dbReference type="ARBA" id="ARBA00023285"/>
    </source>
</evidence>
<evidence type="ECO:0000256" key="11">
    <source>
        <dbReference type="ARBA" id="ARBA00051301"/>
    </source>
</evidence>
<comment type="caution">
    <text evidence="13">The sequence shown here is derived from an EMBL/GenBank/DDBJ whole genome shotgun (WGS) entry which is preliminary data.</text>
</comment>
<dbReference type="NCBIfam" id="TIGR01910">
    <property type="entry name" value="DapE-ArgE"/>
    <property type="match status" value="1"/>
</dbReference>
<evidence type="ECO:0000256" key="7">
    <source>
        <dbReference type="ARBA" id="ARBA00022723"/>
    </source>
</evidence>
<dbReference type="SUPFAM" id="SSF53187">
    <property type="entry name" value="Zn-dependent exopeptidases"/>
    <property type="match status" value="1"/>
</dbReference>
<evidence type="ECO:0000256" key="1">
    <source>
        <dbReference type="ARBA" id="ARBA00001941"/>
    </source>
</evidence>
<feature type="domain" description="Peptidase M20 dimerisation" evidence="12">
    <location>
        <begin position="172"/>
        <end position="278"/>
    </location>
</feature>
<keyword evidence="7" id="KW-0479">Metal-binding</keyword>
<reference evidence="13 14" key="1">
    <citation type="submission" date="2017-09" db="EMBL/GenBank/DDBJ databases">
        <title>Depth-based differentiation of microbial function through sediment-hosted aquifers and enrichment of novel symbionts in the deep terrestrial subsurface.</title>
        <authorList>
            <person name="Probst A.J."/>
            <person name="Ladd B."/>
            <person name="Jarett J.K."/>
            <person name="Geller-Mcgrath D.E."/>
            <person name="Sieber C.M."/>
            <person name="Emerson J.B."/>
            <person name="Anantharaman K."/>
            <person name="Thomas B.C."/>
            <person name="Malmstrom R."/>
            <person name="Stieglmeier M."/>
            <person name="Klingl A."/>
            <person name="Woyke T."/>
            <person name="Ryan C.M."/>
            <person name="Banfield J.F."/>
        </authorList>
    </citation>
    <scope>NUCLEOTIDE SEQUENCE [LARGE SCALE GENOMIC DNA]</scope>
    <source>
        <strain evidence="13">CG23_combo_of_CG06-09_8_20_14_all_41_10</strain>
    </source>
</reference>
<dbReference type="Proteomes" id="UP000231292">
    <property type="component" value="Unassembled WGS sequence"/>
</dbReference>